<dbReference type="Gene3D" id="3.10.450.50">
    <property type="match status" value="1"/>
</dbReference>
<dbReference type="OrthoDB" id="3814701at2759"/>
<dbReference type="SUPFAM" id="SSF54427">
    <property type="entry name" value="NTF2-like"/>
    <property type="match status" value="1"/>
</dbReference>
<organism evidence="1 2">
    <name type="scientific">Heterodermia speciosa</name>
    <dbReference type="NCBI Taxonomy" id="116794"/>
    <lineage>
        <taxon>Eukaryota</taxon>
        <taxon>Fungi</taxon>
        <taxon>Dikarya</taxon>
        <taxon>Ascomycota</taxon>
        <taxon>Pezizomycotina</taxon>
        <taxon>Lecanoromycetes</taxon>
        <taxon>OSLEUM clade</taxon>
        <taxon>Lecanoromycetidae</taxon>
        <taxon>Caliciales</taxon>
        <taxon>Physciaceae</taxon>
        <taxon>Heterodermia</taxon>
    </lineage>
</organism>
<evidence type="ECO:0008006" key="3">
    <source>
        <dbReference type="Google" id="ProtNLM"/>
    </source>
</evidence>
<reference evidence="1" key="1">
    <citation type="submission" date="2021-03" db="EMBL/GenBank/DDBJ databases">
        <authorList>
            <person name="Tagirdzhanova G."/>
        </authorList>
    </citation>
    <scope>NUCLEOTIDE SEQUENCE</scope>
</reference>
<protein>
    <recommendedName>
        <fullName evidence="3">SnoaL-like domain-containing protein</fullName>
    </recommendedName>
</protein>
<gene>
    <name evidence="1" type="ORF">HETSPECPRED_002933</name>
</gene>
<dbReference type="AlphaFoldDB" id="A0A8H3I6B2"/>
<dbReference type="Proteomes" id="UP000664521">
    <property type="component" value="Unassembled WGS sequence"/>
</dbReference>
<name>A0A8H3I6B2_9LECA</name>
<evidence type="ECO:0000313" key="2">
    <source>
        <dbReference type="Proteomes" id="UP000664521"/>
    </source>
</evidence>
<accession>A0A8H3I6B2</accession>
<keyword evidence="2" id="KW-1185">Reference proteome</keyword>
<dbReference type="InterPro" id="IPR032710">
    <property type="entry name" value="NTF2-like_dom_sf"/>
</dbReference>
<proteinExistence type="predicted"/>
<evidence type="ECO:0000313" key="1">
    <source>
        <dbReference type="EMBL" id="CAF9916507.1"/>
    </source>
</evidence>
<dbReference type="EMBL" id="CAJPDS010000018">
    <property type="protein sequence ID" value="CAF9916507.1"/>
    <property type="molecule type" value="Genomic_DNA"/>
</dbReference>
<comment type="caution">
    <text evidence="1">The sequence shown here is derived from an EMBL/GenBank/DDBJ whole genome shotgun (WGS) entry which is preliminary data.</text>
</comment>
<sequence>MRTTPLTMVPTPTEVVRKLLANTTNADVLNDLVTPDATYVSLNYSNPSLTRVLPYAGSHEKTGPQAIIDTFTTVNTIWANEAFEVQALFGSGENVAVFGSFTYRSRTLGKACTSPFSIWCKVNGQGKVTYMQFMEDTLGSTDTFKKEGVGKYIVFPEKGEFEL</sequence>